<dbReference type="PROSITE" id="PS50082">
    <property type="entry name" value="WD_REPEATS_2"/>
    <property type="match status" value="4"/>
</dbReference>
<keyword evidence="2 8" id="KW-0853">WD repeat</keyword>
<dbReference type="InterPro" id="IPR001680">
    <property type="entry name" value="WD40_rpt"/>
</dbReference>
<dbReference type="Gene3D" id="2.130.10.10">
    <property type="entry name" value="YVTN repeat-like/Quinoprotein amine dehydrogenase"/>
    <property type="match status" value="2"/>
</dbReference>
<dbReference type="SUPFAM" id="SSF46626">
    <property type="entry name" value="Cytochrome c"/>
    <property type="match status" value="1"/>
</dbReference>
<feature type="chain" id="PRO_5012906825" evidence="10">
    <location>
        <begin position="21"/>
        <end position="445"/>
    </location>
</feature>
<dbReference type="RefSeq" id="WP_149777666.1">
    <property type="nucleotide sequence ID" value="NZ_FRCB01000001.1"/>
</dbReference>
<dbReference type="PROSITE" id="PS51007">
    <property type="entry name" value="CYTC"/>
    <property type="match status" value="1"/>
</dbReference>
<dbReference type="PANTHER" id="PTHR22847:SF637">
    <property type="entry name" value="WD REPEAT DOMAIN 5B"/>
    <property type="match status" value="1"/>
</dbReference>
<keyword evidence="10" id="KW-0732">Signal</keyword>
<dbReference type="Pfam" id="PF00034">
    <property type="entry name" value="Cytochrom_C"/>
    <property type="match status" value="1"/>
</dbReference>
<evidence type="ECO:0000256" key="10">
    <source>
        <dbReference type="SAM" id="SignalP"/>
    </source>
</evidence>
<keyword evidence="7 9" id="KW-0408">Iron</keyword>
<dbReference type="GO" id="GO:0020037">
    <property type="term" value="F:heme binding"/>
    <property type="evidence" value="ECO:0007669"/>
    <property type="project" value="InterPro"/>
</dbReference>
<evidence type="ECO:0000256" key="9">
    <source>
        <dbReference type="PROSITE-ProRule" id="PRU00433"/>
    </source>
</evidence>
<dbReference type="Pfam" id="PF00400">
    <property type="entry name" value="WD40"/>
    <property type="match status" value="5"/>
</dbReference>
<feature type="signal peptide" evidence="10">
    <location>
        <begin position="1"/>
        <end position="20"/>
    </location>
</feature>
<evidence type="ECO:0000256" key="1">
    <source>
        <dbReference type="ARBA" id="ARBA00022448"/>
    </source>
</evidence>
<dbReference type="InterPro" id="IPR015943">
    <property type="entry name" value="WD40/YVTN_repeat-like_dom_sf"/>
</dbReference>
<organism evidence="12 13">
    <name type="scientific">Roseovarius litoreus</name>
    <dbReference type="NCBI Taxonomy" id="1155722"/>
    <lineage>
        <taxon>Bacteria</taxon>
        <taxon>Pseudomonadati</taxon>
        <taxon>Pseudomonadota</taxon>
        <taxon>Alphaproteobacteria</taxon>
        <taxon>Rhodobacterales</taxon>
        <taxon>Roseobacteraceae</taxon>
        <taxon>Roseovarius</taxon>
    </lineage>
</organism>
<feature type="repeat" description="WD" evidence="8">
    <location>
        <begin position="148"/>
        <end position="189"/>
    </location>
</feature>
<keyword evidence="13" id="KW-1185">Reference proteome</keyword>
<dbReference type="CDD" id="cd00200">
    <property type="entry name" value="WD40"/>
    <property type="match status" value="1"/>
</dbReference>
<feature type="domain" description="Cytochrome c" evidence="11">
    <location>
        <begin position="329"/>
        <end position="431"/>
    </location>
</feature>
<dbReference type="InterPro" id="IPR020472">
    <property type="entry name" value="WD40_PAC1"/>
</dbReference>
<evidence type="ECO:0000259" key="11">
    <source>
        <dbReference type="PROSITE" id="PS51007"/>
    </source>
</evidence>
<proteinExistence type="predicted"/>
<dbReference type="InterPro" id="IPR036322">
    <property type="entry name" value="WD40_repeat_dom_sf"/>
</dbReference>
<dbReference type="InterPro" id="IPR019775">
    <property type="entry name" value="WD40_repeat_CS"/>
</dbReference>
<dbReference type="PRINTS" id="PR00604">
    <property type="entry name" value="CYTCHRMECIAB"/>
</dbReference>
<keyword evidence="5" id="KW-0677">Repeat</keyword>
<feature type="repeat" description="WD" evidence="8">
    <location>
        <begin position="26"/>
        <end position="58"/>
    </location>
</feature>
<evidence type="ECO:0000256" key="6">
    <source>
        <dbReference type="ARBA" id="ARBA00022982"/>
    </source>
</evidence>
<evidence type="ECO:0000256" key="4">
    <source>
        <dbReference type="ARBA" id="ARBA00022723"/>
    </source>
</evidence>
<dbReference type="AlphaFoldDB" id="A0A1M6ZFR4"/>
<gene>
    <name evidence="12" type="ORF">SAMN05443432_10139</name>
</gene>
<dbReference type="PRINTS" id="PR00320">
    <property type="entry name" value="GPROTEINBRPT"/>
</dbReference>
<evidence type="ECO:0000256" key="5">
    <source>
        <dbReference type="ARBA" id="ARBA00022737"/>
    </source>
</evidence>
<sequence length="445" mass="47496">MRALVSGLLMSVLAALPAASQDFTTLKGHGGPIMGVQVDPATGRVISGSFDNSVGLWQGRDPRWLEGHDAAVNTVLFLAPDRAASGGDDFNVILWDLDAGTPSRLTGHQGKVAGLSVSPDGALLASASWDGSIGLWPLVAPDGAPRFLRGHGSGVNAVTFASDGARLFSASADGTIRVWDVASGEDRVLTDQGFGVNRLVLGPNDAWLAYGAVDGVTRVIDPVSGEQLYDFSLERRPVLAMAHHEATSQMAVGDGHGYIMMIDTGTWRITRDFRAMQRGPVWALDFSADGASILAGGLDDVVYSWPVALLDEFDPAGSSQRQSFLRDPETMPNGERQFMRKCSICHALTPPPSRKAGPTLYDLFGRKAGAIADYPYSDILATSDIIWSDDTIDALFDMGPDHYIPGSRMPMQVIRAETDRQDLIAFLRSATAPDTAPDAGPNKEN</sequence>
<evidence type="ECO:0000313" key="13">
    <source>
        <dbReference type="Proteomes" id="UP000322545"/>
    </source>
</evidence>
<dbReference type="GO" id="GO:0009055">
    <property type="term" value="F:electron transfer activity"/>
    <property type="evidence" value="ECO:0007669"/>
    <property type="project" value="InterPro"/>
</dbReference>
<keyword evidence="4 9" id="KW-0479">Metal-binding</keyword>
<feature type="repeat" description="WD" evidence="8">
    <location>
        <begin position="65"/>
        <end position="105"/>
    </location>
</feature>
<protein>
    <submittedName>
        <fullName evidence="12">Cytochrome c</fullName>
    </submittedName>
</protein>
<dbReference type="InterPro" id="IPR009056">
    <property type="entry name" value="Cyt_c-like_dom"/>
</dbReference>
<dbReference type="InterPro" id="IPR036909">
    <property type="entry name" value="Cyt_c-like_dom_sf"/>
</dbReference>
<dbReference type="PROSITE" id="PS50294">
    <property type="entry name" value="WD_REPEATS_REGION"/>
    <property type="match status" value="3"/>
</dbReference>
<dbReference type="Proteomes" id="UP000322545">
    <property type="component" value="Unassembled WGS sequence"/>
</dbReference>
<dbReference type="PANTHER" id="PTHR22847">
    <property type="entry name" value="WD40 REPEAT PROTEIN"/>
    <property type="match status" value="1"/>
</dbReference>
<evidence type="ECO:0000256" key="8">
    <source>
        <dbReference type="PROSITE-ProRule" id="PRU00221"/>
    </source>
</evidence>
<dbReference type="GO" id="GO:0046872">
    <property type="term" value="F:metal ion binding"/>
    <property type="evidence" value="ECO:0007669"/>
    <property type="project" value="UniProtKB-KW"/>
</dbReference>
<dbReference type="EMBL" id="FRCB01000001">
    <property type="protein sequence ID" value="SHL29351.1"/>
    <property type="molecule type" value="Genomic_DNA"/>
</dbReference>
<accession>A0A1M6ZFR4</accession>
<dbReference type="SUPFAM" id="SSF50978">
    <property type="entry name" value="WD40 repeat-like"/>
    <property type="match status" value="1"/>
</dbReference>
<reference evidence="12 13" key="1">
    <citation type="submission" date="2016-11" db="EMBL/GenBank/DDBJ databases">
        <authorList>
            <person name="Varghese N."/>
            <person name="Submissions S."/>
        </authorList>
    </citation>
    <scope>NUCLEOTIDE SEQUENCE [LARGE SCALE GENOMIC DNA]</scope>
    <source>
        <strain evidence="12 13">DSM 28249</strain>
    </source>
</reference>
<keyword evidence="3 9" id="KW-0349">Heme</keyword>
<evidence type="ECO:0000313" key="12">
    <source>
        <dbReference type="EMBL" id="SHL29351.1"/>
    </source>
</evidence>
<dbReference type="PROSITE" id="PS00678">
    <property type="entry name" value="WD_REPEATS_1"/>
    <property type="match status" value="2"/>
</dbReference>
<evidence type="ECO:0000256" key="7">
    <source>
        <dbReference type="ARBA" id="ARBA00023004"/>
    </source>
</evidence>
<name>A0A1M6ZFR4_9RHOB</name>
<feature type="repeat" description="WD" evidence="8">
    <location>
        <begin position="105"/>
        <end position="136"/>
    </location>
</feature>
<keyword evidence="6" id="KW-0249">Electron transport</keyword>
<dbReference type="SMART" id="SM00320">
    <property type="entry name" value="WD40"/>
    <property type="match status" value="7"/>
</dbReference>
<keyword evidence="1" id="KW-0813">Transport</keyword>
<evidence type="ECO:0000256" key="3">
    <source>
        <dbReference type="ARBA" id="ARBA00022617"/>
    </source>
</evidence>
<evidence type="ECO:0000256" key="2">
    <source>
        <dbReference type="ARBA" id="ARBA00022574"/>
    </source>
</evidence>
<dbReference type="Gene3D" id="1.10.760.10">
    <property type="entry name" value="Cytochrome c-like domain"/>
    <property type="match status" value="1"/>
</dbReference>
<dbReference type="InterPro" id="IPR002327">
    <property type="entry name" value="Cyt_c_1A/1B"/>
</dbReference>